<gene>
    <name evidence="1" type="ORF">HHI36_001558</name>
</gene>
<organism evidence="1 2">
    <name type="scientific">Cryptolaemus montrouzieri</name>
    <dbReference type="NCBI Taxonomy" id="559131"/>
    <lineage>
        <taxon>Eukaryota</taxon>
        <taxon>Metazoa</taxon>
        <taxon>Ecdysozoa</taxon>
        <taxon>Arthropoda</taxon>
        <taxon>Hexapoda</taxon>
        <taxon>Insecta</taxon>
        <taxon>Pterygota</taxon>
        <taxon>Neoptera</taxon>
        <taxon>Endopterygota</taxon>
        <taxon>Coleoptera</taxon>
        <taxon>Polyphaga</taxon>
        <taxon>Cucujiformia</taxon>
        <taxon>Coccinelloidea</taxon>
        <taxon>Coccinellidae</taxon>
        <taxon>Scymninae</taxon>
        <taxon>Scymnini</taxon>
        <taxon>Cryptolaemus</taxon>
    </lineage>
</organism>
<evidence type="ECO:0000313" key="2">
    <source>
        <dbReference type="Proteomes" id="UP001516400"/>
    </source>
</evidence>
<proteinExistence type="predicted"/>
<feature type="non-terminal residue" evidence="1">
    <location>
        <position position="178"/>
    </location>
</feature>
<dbReference type="AlphaFoldDB" id="A0ABD2P800"/>
<evidence type="ECO:0000313" key="1">
    <source>
        <dbReference type="EMBL" id="KAL3287069.1"/>
    </source>
</evidence>
<dbReference type="Proteomes" id="UP001516400">
    <property type="component" value="Unassembled WGS sequence"/>
</dbReference>
<comment type="caution">
    <text evidence="1">The sequence shown here is derived from an EMBL/GenBank/DDBJ whole genome shotgun (WGS) entry which is preliminary data.</text>
</comment>
<dbReference type="EMBL" id="JABFTP020000185">
    <property type="protein sequence ID" value="KAL3287069.1"/>
    <property type="molecule type" value="Genomic_DNA"/>
</dbReference>
<accession>A0ABD2P800</accession>
<sequence length="178" mass="20273">MELITLSIFIIRKSKEIFYFSTLQKITDNAFDLEELYYNGTTSAQKLPGVILDVIDIDENDEIIENTAIRLSPASKLSINNGGGNGAYKFLFENNTFDDIITYELNAYNMEPKNHEGFRIDEHDGQTHDYEGQINDEGGRGSEITDIGAKHTDQEPNSCGEKYIDEVEETSHCYRVHY</sequence>
<name>A0ABD2P800_9CUCU</name>
<reference evidence="1 2" key="1">
    <citation type="journal article" date="2021" name="BMC Biol.">
        <title>Horizontally acquired antibacterial genes associated with adaptive radiation of ladybird beetles.</title>
        <authorList>
            <person name="Li H.S."/>
            <person name="Tang X.F."/>
            <person name="Huang Y.H."/>
            <person name="Xu Z.Y."/>
            <person name="Chen M.L."/>
            <person name="Du X.Y."/>
            <person name="Qiu B.Y."/>
            <person name="Chen P.T."/>
            <person name="Zhang W."/>
            <person name="Slipinski A."/>
            <person name="Escalona H.E."/>
            <person name="Waterhouse R.M."/>
            <person name="Zwick A."/>
            <person name="Pang H."/>
        </authorList>
    </citation>
    <scope>NUCLEOTIDE SEQUENCE [LARGE SCALE GENOMIC DNA]</scope>
    <source>
        <strain evidence="1">SYSU2018</strain>
    </source>
</reference>
<protein>
    <submittedName>
        <fullName evidence="1">Uncharacterized protein</fullName>
    </submittedName>
</protein>
<keyword evidence="2" id="KW-1185">Reference proteome</keyword>